<keyword evidence="2" id="KW-0808">Transferase</keyword>
<dbReference type="SUPFAM" id="SSF53067">
    <property type="entry name" value="Actin-like ATPase domain"/>
    <property type="match status" value="1"/>
</dbReference>
<dbReference type="AlphaFoldDB" id="A0A1H1TGL8"/>
<dbReference type="CDD" id="cd00090">
    <property type="entry name" value="HTH_ARSR"/>
    <property type="match status" value="1"/>
</dbReference>
<dbReference type="PROSITE" id="PS01125">
    <property type="entry name" value="ROK"/>
    <property type="match status" value="1"/>
</dbReference>
<dbReference type="InterPro" id="IPR043129">
    <property type="entry name" value="ATPase_NBD"/>
</dbReference>
<dbReference type="GO" id="GO:0016301">
    <property type="term" value="F:kinase activity"/>
    <property type="evidence" value="ECO:0007669"/>
    <property type="project" value="UniProtKB-KW"/>
</dbReference>
<reference evidence="2 3" key="1">
    <citation type="submission" date="2016-10" db="EMBL/GenBank/DDBJ databases">
        <authorList>
            <person name="de Groot N.N."/>
        </authorList>
    </citation>
    <scope>NUCLEOTIDE SEQUENCE [LARGE SCALE GENOMIC DNA]</scope>
    <source>
        <strain evidence="2 3">DSM 21800</strain>
    </source>
</reference>
<dbReference type="PANTHER" id="PTHR18964:SF149">
    <property type="entry name" value="BIFUNCTIONAL UDP-N-ACETYLGLUCOSAMINE 2-EPIMERASE_N-ACETYLMANNOSAMINE KINASE"/>
    <property type="match status" value="1"/>
</dbReference>
<dbReference type="InterPro" id="IPR036388">
    <property type="entry name" value="WH-like_DNA-bd_sf"/>
</dbReference>
<dbReference type="Pfam" id="PF00480">
    <property type="entry name" value="ROK"/>
    <property type="match status" value="1"/>
</dbReference>
<comment type="similarity">
    <text evidence="1">Belongs to the ROK (NagC/XylR) family.</text>
</comment>
<dbReference type="InterPro" id="IPR036390">
    <property type="entry name" value="WH_DNA-bd_sf"/>
</dbReference>
<dbReference type="InterPro" id="IPR049874">
    <property type="entry name" value="ROK_cs"/>
</dbReference>
<dbReference type="Proteomes" id="UP000199103">
    <property type="component" value="Chromosome I"/>
</dbReference>
<evidence type="ECO:0000256" key="1">
    <source>
        <dbReference type="ARBA" id="ARBA00006479"/>
    </source>
</evidence>
<dbReference type="Gene3D" id="3.30.420.40">
    <property type="match status" value="2"/>
</dbReference>
<keyword evidence="3" id="KW-1185">Reference proteome</keyword>
<sequence>MTRGEQPPGAAPYRSRSAAEVLMFLLSRQITTRREIAEHTGLSAAAVTKALRPMLEAGLIAETSLPRGSGVGAGRPTQQVRIVGSRVTVLGIKLTADEVIAVVTNLSGVIIEQVRHPLPEPVGTLDVDPVINEVAAVVADLSGRHRLDRVGVAISGDVDTERGVVVLSPLLGWRDVPFAERLASMIGPPVIIDNDIRALTAAEQAFGDAFGIDNFAVVTIGEGIGCGLVIGGQVLRGAFGVAGELGHMIINAAGLPDADATAGRPQLGQIERMISRQAVMLRAEGAVSTEPQSFAELITAAAAGDTAAGRLLEAVGGELGIGIANVVNLIGPQRLVISSEGFDLDSAFGDLVDEVIRRHAFGQAAQVEIIHREIPFSEWARGAAVVALTRQVLPS</sequence>
<dbReference type="PANTHER" id="PTHR18964">
    <property type="entry name" value="ROK (REPRESSOR, ORF, KINASE) FAMILY"/>
    <property type="match status" value="1"/>
</dbReference>
<dbReference type="Gene3D" id="1.10.10.10">
    <property type="entry name" value="Winged helix-like DNA-binding domain superfamily/Winged helix DNA-binding domain"/>
    <property type="match status" value="1"/>
</dbReference>
<dbReference type="STRING" id="630515.SAMN04489812_2387"/>
<proteinExistence type="inferred from homology"/>
<dbReference type="OrthoDB" id="9810372at2"/>
<dbReference type="InterPro" id="IPR000600">
    <property type="entry name" value="ROK"/>
</dbReference>
<accession>A0A1H1TGL8</accession>
<gene>
    <name evidence="2" type="ORF">SAMN04489812_2387</name>
</gene>
<dbReference type="RefSeq" id="WP_091524875.1">
    <property type="nucleotide sequence ID" value="NZ_LT629772.1"/>
</dbReference>
<dbReference type="Pfam" id="PF13412">
    <property type="entry name" value="HTH_24"/>
    <property type="match status" value="1"/>
</dbReference>
<organism evidence="2 3">
    <name type="scientific">Microlunatus soli</name>
    <dbReference type="NCBI Taxonomy" id="630515"/>
    <lineage>
        <taxon>Bacteria</taxon>
        <taxon>Bacillati</taxon>
        <taxon>Actinomycetota</taxon>
        <taxon>Actinomycetes</taxon>
        <taxon>Propionibacteriales</taxon>
        <taxon>Propionibacteriaceae</taxon>
        <taxon>Microlunatus</taxon>
    </lineage>
</organism>
<evidence type="ECO:0000313" key="3">
    <source>
        <dbReference type="Proteomes" id="UP000199103"/>
    </source>
</evidence>
<evidence type="ECO:0000313" key="2">
    <source>
        <dbReference type="EMBL" id="SDS59445.1"/>
    </source>
</evidence>
<dbReference type="SUPFAM" id="SSF46785">
    <property type="entry name" value="Winged helix' DNA-binding domain"/>
    <property type="match status" value="1"/>
</dbReference>
<name>A0A1H1TGL8_9ACTN</name>
<keyword evidence="2" id="KW-0418">Kinase</keyword>
<protein>
    <submittedName>
        <fullName evidence="2">Sugar kinase of the NBD/HSP70 family, may contain an N-terminal HTH domain</fullName>
    </submittedName>
</protein>
<dbReference type="EMBL" id="LT629772">
    <property type="protein sequence ID" value="SDS59445.1"/>
    <property type="molecule type" value="Genomic_DNA"/>
</dbReference>
<dbReference type="InterPro" id="IPR011991">
    <property type="entry name" value="ArsR-like_HTH"/>
</dbReference>